<dbReference type="EMBL" id="JAFNEN010001188">
    <property type="protein sequence ID" value="KAG8174567.1"/>
    <property type="molecule type" value="Genomic_DNA"/>
</dbReference>
<reference evidence="1 2" key="1">
    <citation type="journal article" date="2022" name="Nat. Ecol. Evol.">
        <title>A masculinizing supergene underlies an exaggerated male reproductive morph in a spider.</title>
        <authorList>
            <person name="Hendrickx F."/>
            <person name="De Corte Z."/>
            <person name="Sonet G."/>
            <person name="Van Belleghem S.M."/>
            <person name="Kostlbacher S."/>
            <person name="Vangestel C."/>
        </authorList>
    </citation>
    <scope>NUCLEOTIDE SEQUENCE [LARGE SCALE GENOMIC DNA]</scope>
    <source>
        <strain evidence="1">W744_W776</strain>
    </source>
</reference>
<accession>A0AAV6TRA7</accession>
<dbReference type="AlphaFoldDB" id="A0AAV6TRA7"/>
<sequence>MWHWSCGICWGLGEFRPKVLYLFLVWRVGMGCLVVPHGERSLRSSCLGLRGWCVREGGPCLGGACQVNDISSRSGGGRQREEFYNSLKSVGELDVDLMGPGGRLLVLIDVSSRGYEGWRWFEKQGGSHCGW</sequence>
<proteinExistence type="predicted"/>
<protein>
    <submittedName>
        <fullName evidence="1">Uncharacterized protein</fullName>
    </submittedName>
</protein>
<evidence type="ECO:0000313" key="1">
    <source>
        <dbReference type="EMBL" id="KAG8174567.1"/>
    </source>
</evidence>
<keyword evidence="2" id="KW-1185">Reference proteome</keyword>
<organism evidence="1 2">
    <name type="scientific">Oedothorax gibbosus</name>
    <dbReference type="NCBI Taxonomy" id="931172"/>
    <lineage>
        <taxon>Eukaryota</taxon>
        <taxon>Metazoa</taxon>
        <taxon>Ecdysozoa</taxon>
        <taxon>Arthropoda</taxon>
        <taxon>Chelicerata</taxon>
        <taxon>Arachnida</taxon>
        <taxon>Araneae</taxon>
        <taxon>Araneomorphae</taxon>
        <taxon>Entelegynae</taxon>
        <taxon>Araneoidea</taxon>
        <taxon>Linyphiidae</taxon>
        <taxon>Erigoninae</taxon>
        <taxon>Oedothorax</taxon>
    </lineage>
</organism>
<comment type="caution">
    <text evidence="1">The sequence shown here is derived from an EMBL/GenBank/DDBJ whole genome shotgun (WGS) entry which is preliminary data.</text>
</comment>
<dbReference type="Proteomes" id="UP000827092">
    <property type="component" value="Unassembled WGS sequence"/>
</dbReference>
<name>A0AAV6TRA7_9ARAC</name>
<evidence type="ECO:0000313" key="2">
    <source>
        <dbReference type="Proteomes" id="UP000827092"/>
    </source>
</evidence>
<gene>
    <name evidence="1" type="ORF">JTE90_022433</name>
</gene>